<dbReference type="InterPro" id="IPR036259">
    <property type="entry name" value="MFS_trans_sf"/>
</dbReference>
<feature type="transmembrane region" description="Helical" evidence="5">
    <location>
        <begin position="287"/>
        <end position="305"/>
    </location>
</feature>
<feature type="transmembrane region" description="Helical" evidence="5">
    <location>
        <begin position="342"/>
        <end position="366"/>
    </location>
</feature>
<keyword evidence="8" id="KW-1185">Reference proteome</keyword>
<reference evidence="7 8" key="1">
    <citation type="submission" date="2019-03" db="EMBL/GenBank/DDBJ databases">
        <title>Draft genome sequences of novel Actinobacteria.</title>
        <authorList>
            <person name="Sahin N."/>
            <person name="Ay H."/>
            <person name="Saygin H."/>
        </authorList>
    </citation>
    <scope>NUCLEOTIDE SEQUENCE [LARGE SCALE GENOMIC DNA]</scope>
    <source>
        <strain evidence="7 8">5K138</strain>
    </source>
</reference>
<dbReference type="PRINTS" id="PR01036">
    <property type="entry name" value="TCRTETB"/>
</dbReference>
<sequence>MAAFVAMFAGTMVSVSLPTIVADLGGSQDQYSWVVAAALLTATAAMPLWGGLADQVSKKLLVQAAISIFVLASILAGFSQDAPTLIAFRLLQGVGMGGLQVLVQIVLASLVPHRARGRYLGHLSAVMAVATVSGPVLGGLIADASSMGWRWCFWICAPLAVGALVVLQRTLDLPVTRVKASIDWLGALLIPGGVAVLLLWMSMVDRSFGWLSFTSVMIVVGGVLLIGLAVLVEHRVSRPILPPRLMRRRTMVLVVIGSVGAGGAMVGALVFLGPYFQIAHGRTPSQAGLLMSPMMLGLCLASTVSGRRVSRSGGWKMILVAGTALMTGGLGLMATIGHTTPLLLVGAYMTLLGAGVGATMQTLLLAGQDGLDDREVGAGSASVAFSQAIGGATGVLVIGAVTASRLAGLVDERLGAGAADVRIDNGGAAAAAWSHSSARVRQVVAEAYGDAAAASFLVAAALSLVALVAVIFLRQAQRG</sequence>
<dbReference type="OrthoDB" id="7375466at2"/>
<feature type="transmembrane region" description="Helical" evidence="5">
    <location>
        <begin position="208"/>
        <end position="232"/>
    </location>
</feature>
<feature type="transmembrane region" description="Helical" evidence="5">
    <location>
        <begin position="123"/>
        <end position="142"/>
    </location>
</feature>
<feature type="transmembrane region" description="Helical" evidence="5">
    <location>
        <begin position="90"/>
        <end position="111"/>
    </location>
</feature>
<dbReference type="PANTHER" id="PTHR23501:SF197">
    <property type="entry name" value="COMD"/>
    <property type="match status" value="1"/>
</dbReference>
<feature type="transmembrane region" description="Helical" evidence="5">
    <location>
        <begin position="317"/>
        <end position="336"/>
    </location>
</feature>
<feature type="transmembrane region" description="Helical" evidence="5">
    <location>
        <begin position="60"/>
        <end position="78"/>
    </location>
</feature>
<evidence type="ECO:0000256" key="3">
    <source>
        <dbReference type="ARBA" id="ARBA00022989"/>
    </source>
</evidence>
<comment type="caution">
    <text evidence="7">The sequence shown here is derived from an EMBL/GenBank/DDBJ whole genome shotgun (WGS) entry which is preliminary data.</text>
</comment>
<dbReference type="Pfam" id="PF07690">
    <property type="entry name" value="MFS_1"/>
    <property type="match status" value="1"/>
</dbReference>
<gene>
    <name evidence="7" type="ORF">E1269_11030</name>
</gene>
<dbReference type="InterPro" id="IPR020846">
    <property type="entry name" value="MFS_dom"/>
</dbReference>
<protein>
    <submittedName>
        <fullName evidence="7">MFS transporter</fullName>
    </submittedName>
</protein>
<evidence type="ECO:0000313" key="8">
    <source>
        <dbReference type="Proteomes" id="UP000294739"/>
    </source>
</evidence>
<proteinExistence type="predicted"/>
<evidence type="ECO:0000256" key="2">
    <source>
        <dbReference type="ARBA" id="ARBA00022692"/>
    </source>
</evidence>
<dbReference type="RefSeq" id="WP_131894339.1">
    <property type="nucleotide sequence ID" value="NZ_SMKZ01000013.1"/>
</dbReference>
<dbReference type="FunCoup" id="A0A4V6PFN6">
    <property type="interactions" value="86"/>
</dbReference>
<feature type="transmembrane region" description="Helical" evidence="5">
    <location>
        <begin position="148"/>
        <end position="168"/>
    </location>
</feature>
<evidence type="ECO:0000259" key="6">
    <source>
        <dbReference type="PROSITE" id="PS50850"/>
    </source>
</evidence>
<keyword evidence="3 5" id="KW-1133">Transmembrane helix</keyword>
<feature type="transmembrane region" description="Helical" evidence="5">
    <location>
        <begin position="451"/>
        <end position="473"/>
    </location>
</feature>
<keyword evidence="2 5" id="KW-0812">Transmembrane</keyword>
<dbReference type="InterPro" id="IPR011701">
    <property type="entry name" value="MFS"/>
</dbReference>
<dbReference type="Gene3D" id="1.20.1250.20">
    <property type="entry name" value="MFS general substrate transporter like domains"/>
    <property type="match status" value="1"/>
</dbReference>
<dbReference type="PANTHER" id="PTHR23501">
    <property type="entry name" value="MAJOR FACILITATOR SUPERFAMILY"/>
    <property type="match status" value="1"/>
</dbReference>
<feature type="transmembrane region" description="Helical" evidence="5">
    <location>
        <begin position="378"/>
        <end position="401"/>
    </location>
</feature>
<evidence type="ECO:0000256" key="4">
    <source>
        <dbReference type="ARBA" id="ARBA00023136"/>
    </source>
</evidence>
<feature type="transmembrane region" description="Helical" evidence="5">
    <location>
        <begin position="252"/>
        <end position="275"/>
    </location>
</feature>
<feature type="transmembrane region" description="Helical" evidence="5">
    <location>
        <begin position="34"/>
        <end position="53"/>
    </location>
</feature>
<evidence type="ECO:0000256" key="1">
    <source>
        <dbReference type="ARBA" id="ARBA00004651"/>
    </source>
</evidence>
<dbReference type="Gene3D" id="1.20.1720.10">
    <property type="entry name" value="Multidrug resistance protein D"/>
    <property type="match status" value="1"/>
</dbReference>
<feature type="transmembrane region" description="Helical" evidence="5">
    <location>
        <begin position="180"/>
        <end position="202"/>
    </location>
</feature>
<dbReference type="Proteomes" id="UP000294739">
    <property type="component" value="Unassembled WGS sequence"/>
</dbReference>
<evidence type="ECO:0000313" key="7">
    <source>
        <dbReference type="EMBL" id="TDE10608.1"/>
    </source>
</evidence>
<dbReference type="InParanoid" id="A0A4V6PFN6"/>
<dbReference type="SUPFAM" id="SSF103473">
    <property type="entry name" value="MFS general substrate transporter"/>
    <property type="match status" value="1"/>
</dbReference>
<evidence type="ECO:0000256" key="5">
    <source>
        <dbReference type="SAM" id="Phobius"/>
    </source>
</evidence>
<keyword evidence="4 5" id="KW-0472">Membrane</keyword>
<accession>A0A4V6PFN6</accession>
<organism evidence="7 8">
    <name type="scientific">Jiangella asiatica</name>
    <dbReference type="NCBI Taxonomy" id="2530372"/>
    <lineage>
        <taxon>Bacteria</taxon>
        <taxon>Bacillati</taxon>
        <taxon>Actinomycetota</taxon>
        <taxon>Actinomycetes</taxon>
        <taxon>Jiangellales</taxon>
        <taxon>Jiangellaceae</taxon>
        <taxon>Jiangella</taxon>
    </lineage>
</organism>
<dbReference type="EMBL" id="SMKZ01000013">
    <property type="protein sequence ID" value="TDE10608.1"/>
    <property type="molecule type" value="Genomic_DNA"/>
</dbReference>
<name>A0A4V6PFN6_9ACTN</name>
<feature type="domain" description="Major facilitator superfamily (MFS) profile" evidence="6">
    <location>
        <begin position="1"/>
        <end position="478"/>
    </location>
</feature>
<comment type="subcellular location">
    <subcellularLocation>
        <location evidence="1">Cell membrane</location>
        <topology evidence="1">Multi-pass membrane protein</topology>
    </subcellularLocation>
</comment>
<dbReference type="PROSITE" id="PS50850">
    <property type="entry name" value="MFS"/>
    <property type="match status" value="1"/>
</dbReference>
<dbReference type="GO" id="GO:0022857">
    <property type="term" value="F:transmembrane transporter activity"/>
    <property type="evidence" value="ECO:0007669"/>
    <property type="project" value="InterPro"/>
</dbReference>
<dbReference type="GO" id="GO:0005886">
    <property type="term" value="C:plasma membrane"/>
    <property type="evidence" value="ECO:0007669"/>
    <property type="project" value="UniProtKB-SubCell"/>
</dbReference>
<dbReference type="AlphaFoldDB" id="A0A4V6PFN6"/>